<organism evidence="2 3">
    <name type="scientific">Kuenenia stuttgartiensis</name>
    <dbReference type="NCBI Taxonomy" id="174633"/>
    <lineage>
        <taxon>Bacteria</taxon>
        <taxon>Pseudomonadati</taxon>
        <taxon>Planctomycetota</taxon>
        <taxon>Candidatus Brocadiia</taxon>
        <taxon>Candidatus Brocadiales</taxon>
        <taxon>Candidatus Brocadiaceae</taxon>
        <taxon>Candidatus Kuenenia</taxon>
    </lineage>
</organism>
<dbReference type="Proteomes" id="UP000221734">
    <property type="component" value="Chromosome Kuenenia_stuttgartiensis_MBR1"/>
</dbReference>
<dbReference type="EMBL" id="LT934425">
    <property type="protein sequence ID" value="SOH03377.1"/>
    <property type="molecule type" value="Genomic_DNA"/>
</dbReference>
<reference evidence="3" key="1">
    <citation type="submission" date="2017-10" db="EMBL/GenBank/DDBJ databases">
        <authorList>
            <person name="Frank J."/>
        </authorList>
    </citation>
    <scope>NUCLEOTIDE SEQUENCE [LARGE SCALE GENOMIC DNA]</scope>
</reference>
<protein>
    <submittedName>
        <fullName evidence="2">Uncharacterized protein</fullName>
    </submittedName>
</protein>
<sequence length="70" mass="8328">MFKGEGRSNKGYPIYELKAILFRYKKLLNHVLLSNYQMLRMINAGHMKVLFKVSFNLWIVLFYIGVNLLM</sequence>
<accession>A0A2C9CF61</accession>
<keyword evidence="1" id="KW-0812">Transmembrane</keyword>
<dbReference type="AlphaFoldDB" id="A0A2C9CF61"/>
<name>A0A2C9CF61_KUEST</name>
<evidence type="ECO:0000256" key="1">
    <source>
        <dbReference type="SAM" id="Phobius"/>
    </source>
</evidence>
<keyword evidence="3" id="KW-1185">Reference proteome</keyword>
<keyword evidence="1" id="KW-0472">Membrane</keyword>
<evidence type="ECO:0000313" key="2">
    <source>
        <dbReference type="EMBL" id="SOH03377.1"/>
    </source>
</evidence>
<dbReference type="KEGG" id="kst:KSMBR1_0866"/>
<keyword evidence="1" id="KW-1133">Transmembrane helix</keyword>
<proteinExistence type="predicted"/>
<feature type="transmembrane region" description="Helical" evidence="1">
    <location>
        <begin position="49"/>
        <end position="69"/>
    </location>
</feature>
<evidence type="ECO:0000313" key="3">
    <source>
        <dbReference type="Proteomes" id="UP000221734"/>
    </source>
</evidence>
<gene>
    <name evidence="2" type="ORF">KSMBR1_0866</name>
</gene>